<evidence type="ECO:0000256" key="2">
    <source>
        <dbReference type="ARBA" id="ARBA00023125"/>
    </source>
</evidence>
<dbReference type="Gene3D" id="1.10.10.10">
    <property type="entry name" value="Winged helix-like DNA-binding domain superfamily/Winged helix DNA-binding domain"/>
    <property type="match status" value="1"/>
</dbReference>
<evidence type="ECO:0000256" key="3">
    <source>
        <dbReference type="ARBA" id="ARBA00023163"/>
    </source>
</evidence>
<dbReference type="AlphaFoldDB" id="A0A1G5RQU0"/>
<keyword evidence="6" id="KW-1185">Reference proteome</keyword>
<proteinExistence type="predicted"/>
<sequence length="153" mass="17223">MDDKNRKIKTYSPQETLSLRALVALTRGATSMHRREYRTIKEGGLTVSQFAVLEILYHKGPQNIRAIIEKTLSSGGNMTVVIDNLVREGLVRREQDPADARASIISLTEQGQEKMESIFPAHLENIVEIFSALEDEEKQSLIALMKKLSRIDA</sequence>
<evidence type="ECO:0000313" key="6">
    <source>
        <dbReference type="Proteomes" id="UP000199208"/>
    </source>
</evidence>
<dbReference type="PRINTS" id="PR00598">
    <property type="entry name" value="HTHMARR"/>
</dbReference>
<keyword evidence="2 5" id="KW-0238">DNA-binding</keyword>
<dbReference type="EMBL" id="FMWL01000001">
    <property type="protein sequence ID" value="SCZ76404.1"/>
    <property type="molecule type" value="Genomic_DNA"/>
</dbReference>
<dbReference type="RefSeq" id="WP_092589038.1">
    <property type="nucleotide sequence ID" value="NZ_FMWL01000001.1"/>
</dbReference>
<dbReference type="GO" id="GO:0003700">
    <property type="term" value="F:DNA-binding transcription factor activity"/>
    <property type="evidence" value="ECO:0007669"/>
    <property type="project" value="InterPro"/>
</dbReference>
<dbReference type="PANTHER" id="PTHR42756:SF1">
    <property type="entry name" value="TRANSCRIPTIONAL REPRESSOR OF EMRAB OPERON"/>
    <property type="match status" value="1"/>
</dbReference>
<keyword evidence="1" id="KW-0805">Transcription regulation</keyword>
<evidence type="ECO:0000313" key="5">
    <source>
        <dbReference type="EMBL" id="SCZ76404.1"/>
    </source>
</evidence>
<reference evidence="5 6" key="1">
    <citation type="submission" date="2016-10" db="EMBL/GenBank/DDBJ databases">
        <authorList>
            <person name="de Groot N.N."/>
        </authorList>
    </citation>
    <scope>NUCLEOTIDE SEQUENCE [LARGE SCALE GENOMIC DNA]</scope>
    <source>
        <strain evidence="5 6">DSM 2784</strain>
    </source>
</reference>
<dbReference type="Pfam" id="PF01047">
    <property type="entry name" value="MarR"/>
    <property type="match status" value="1"/>
</dbReference>
<dbReference type="Proteomes" id="UP000199208">
    <property type="component" value="Unassembled WGS sequence"/>
</dbReference>
<dbReference type="InterPro" id="IPR036390">
    <property type="entry name" value="WH_DNA-bd_sf"/>
</dbReference>
<dbReference type="PANTHER" id="PTHR42756">
    <property type="entry name" value="TRANSCRIPTIONAL REGULATOR, MARR"/>
    <property type="match status" value="1"/>
</dbReference>
<evidence type="ECO:0000259" key="4">
    <source>
        <dbReference type="PROSITE" id="PS50995"/>
    </source>
</evidence>
<dbReference type="PROSITE" id="PS50995">
    <property type="entry name" value="HTH_MARR_2"/>
    <property type="match status" value="1"/>
</dbReference>
<feature type="domain" description="HTH marR-type" evidence="4">
    <location>
        <begin position="15"/>
        <end position="150"/>
    </location>
</feature>
<keyword evidence="3" id="KW-0804">Transcription</keyword>
<protein>
    <submittedName>
        <fullName evidence="5">DNA-binding transcriptional regulator, MarR family</fullName>
    </submittedName>
</protein>
<dbReference type="InterPro" id="IPR000835">
    <property type="entry name" value="HTH_MarR-typ"/>
</dbReference>
<evidence type="ECO:0000256" key="1">
    <source>
        <dbReference type="ARBA" id="ARBA00023015"/>
    </source>
</evidence>
<dbReference type="GO" id="GO:0003677">
    <property type="term" value="F:DNA binding"/>
    <property type="evidence" value="ECO:0007669"/>
    <property type="project" value="UniProtKB-KW"/>
</dbReference>
<dbReference type="SMART" id="SM00347">
    <property type="entry name" value="HTH_MARR"/>
    <property type="match status" value="1"/>
</dbReference>
<dbReference type="OrthoDB" id="9799747at2"/>
<organism evidence="5 6">
    <name type="scientific">Acidaminobacter hydrogenoformans DSM 2784</name>
    <dbReference type="NCBI Taxonomy" id="1120920"/>
    <lineage>
        <taxon>Bacteria</taxon>
        <taxon>Bacillati</taxon>
        <taxon>Bacillota</taxon>
        <taxon>Clostridia</taxon>
        <taxon>Peptostreptococcales</taxon>
        <taxon>Acidaminobacteraceae</taxon>
        <taxon>Acidaminobacter</taxon>
    </lineage>
</organism>
<dbReference type="STRING" id="1120920.SAMN03080599_00223"/>
<dbReference type="InterPro" id="IPR036388">
    <property type="entry name" value="WH-like_DNA-bd_sf"/>
</dbReference>
<name>A0A1G5RQU0_9FIRM</name>
<gene>
    <name evidence="5" type="ORF">SAMN03080599_00223</name>
</gene>
<accession>A0A1G5RQU0</accession>
<dbReference type="SUPFAM" id="SSF46785">
    <property type="entry name" value="Winged helix' DNA-binding domain"/>
    <property type="match status" value="1"/>
</dbReference>